<keyword evidence="3" id="KW-1185">Reference proteome</keyword>
<dbReference type="Proteomes" id="UP000275199">
    <property type="component" value="Unassembled WGS sequence"/>
</dbReference>
<gene>
    <name evidence="2" type="ORF">EF096_02585</name>
</gene>
<evidence type="ECO:0000313" key="2">
    <source>
        <dbReference type="EMBL" id="ROZ87772.1"/>
    </source>
</evidence>
<sequence>MTRFLFIPLMCLLSTTHAWAQACLIVSTDQKVPIRMCQQNMTIPQHLFADNFCHPQIPDRSFEITMVDECPAEAYGICAGSHTDGVGYQQSIFYYSDPNDAPVLKAYCEKVSKGAWQSPAQNPE</sequence>
<protein>
    <submittedName>
        <fullName evidence="2">NADH:ubiquinone oxidoreductase</fullName>
    </submittedName>
</protein>
<dbReference type="PROSITE" id="PS51257">
    <property type="entry name" value="PROKAR_LIPOPROTEIN"/>
    <property type="match status" value="1"/>
</dbReference>
<evidence type="ECO:0000313" key="3">
    <source>
        <dbReference type="Proteomes" id="UP000275199"/>
    </source>
</evidence>
<comment type="caution">
    <text evidence="2">The sequence shown here is derived from an EMBL/GenBank/DDBJ whole genome shotgun (WGS) entry which is preliminary data.</text>
</comment>
<reference evidence="2 3" key="1">
    <citation type="submission" date="2018-11" db="EMBL/GenBank/DDBJ databases">
        <authorList>
            <person name="Jang G.I."/>
            <person name="Hwang C.Y."/>
        </authorList>
    </citation>
    <scope>NUCLEOTIDE SEQUENCE [LARGE SCALE GENOMIC DNA]</scope>
    <source>
        <strain evidence="2 3">SSM26</strain>
    </source>
</reference>
<feature type="signal peptide" evidence="1">
    <location>
        <begin position="1"/>
        <end position="20"/>
    </location>
</feature>
<evidence type="ECO:0000256" key="1">
    <source>
        <dbReference type="SAM" id="SignalP"/>
    </source>
</evidence>
<dbReference type="RefSeq" id="WP_123888057.1">
    <property type="nucleotide sequence ID" value="NZ_RKKU01000002.1"/>
</dbReference>
<keyword evidence="1" id="KW-0732">Signal</keyword>
<feature type="chain" id="PRO_5047153171" evidence="1">
    <location>
        <begin position="21"/>
        <end position="124"/>
    </location>
</feature>
<proteinExistence type="predicted"/>
<name>A0ABX9XP61_9PSED</name>
<accession>A0ABX9XP61</accession>
<organism evidence="2 3">
    <name type="scientific">Pseudomonas neustonica</name>
    <dbReference type="NCBI Taxonomy" id="2487346"/>
    <lineage>
        <taxon>Bacteria</taxon>
        <taxon>Pseudomonadati</taxon>
        <taxon>Pseudomonadota</taxon>
        <taxon>Gammaproteobacteria</taxon>
        <taxon>Pseudomonadales</taxon>
        <taxon>Pseudomonadaceae</taxon>
        <taxon>Pseudomonas</taxon>
    </lineage>
</organism>
<dbReference type="EMBL" id="RKKU01000002">
    <property type="protein sequence ID" value="ROZ87772.1"/>
    <property type="molecule type" value="Genomic_DNA"/>
</dbReference>